<evidence type="ECO:0000256" key="2">
    <source>
        <dbReference type="ARBA" id="ARBA00013025"/>
    </source>
</evidence>
<evidence type="ECO:0000313" key="13">
    <source>
        <dbReference type="EMBL" id="PWA13271.1"/>
    </source>
</evidence>
<evidence type="ECO:0000256" key="3">
    <source>
        <dbReference type="ARBA" id="ARBA00022598"/>
    </source>
</evidence>
<dbReference type="InterPro" id="IPR036615">
    <property type="entry name" value="Mur_ligase_C_dom_sf"/>
</dbReference>
<dbReference type="PIRSF" id="PIRSF001563">
    <property type="entry name" value="Folylpolyglu_synth"/>
    <property type="match status" value="1"/>
</dbReference>
<dbReference type="Pfam" id="PF08245">
    <property type="entry name" value="Mur_ligase_M"/>
    <property type="match status" value="1"/>
</dbReference>
<sequence length="444" mass="49569">MIKTRSQAIDLVYSSYNRASQMTKRNLIRKQERSRQLLHAIGNPDAGKKIILVAGSKGKGSTAKFISSLLASLSYKVGLFTSPHQFTFNERIQLNGENIPDNAFIKIANSMYPHVQEIDRQLDANEYLGPIAINLAIALLYFEEQNVDYIVLEVGKGGLFDDTNVVDNKWAVITPIFEEHVQELGPGISNIADHKLGIIKNSSTSVIISKQRPDVRQYINKKLSSQSNEIFRYGTDFNAIISKVTINGTIFHIDTKQTAYSNLSVPLLGAFQCENIAAAIQACEIILKTAISRTMIGHWLASLQNPGRCEVILKKPVVIADAAINRDSAQYIQEVVKSFNPSCLITVLGLSEDKDYKGIIHVVKRFSNELIITKPENGYKTFREENVAKYAENLLSVEFISSIPEACKKALQTKHADFILFLGNHSFIAEAKQWFEKEALVNMA</sequence>
<keyword evidence="14" id="KW-1185">Reference proteome</keyword>
<evidence type="ECO:0000259" key="12">
    <source>
        <dbReference type="Pfam" id="PF08245"/>
    </source>
</evidence>
<protein>
    <recommendedName>
        <fullName evidence="2">tetrahydrofolate synthase</fullName>
        <ecNumber evidence="2">6.3.2.17</ecNumber>
    </recommendedName>
    <alternativeName>
        <fullName evidence="8">Tetrahydrofolylpolyglutamate synthase</fullName>
    </alternativeName>
</protein>
<evidence type="ECO:0000313" key="14">
    <source>
        <dbReference type="Proteomes" id="UP000245998"/>
    </source>
</evidence>
<organism evidence="13 14">
    <name type="scientific">Pueribacillus theae</name>
    <dbReference type="NCBI Taxonomy" id="2171751"/>
    <lineage>
        <taxon>Bacteria</taxon>
        <taxon>Bacillati</taxon>
        <taxon>Bacillota</taxon>
        <taxon>Bacilli</taxon>
        <taxon>Bacillales</taxon>
        <taxon>Bacillaceae</taxon>
        <taxon>Pueribacillus</taxon>
    </lineage>
</organism>
<evidence type="ECO:0000256" key="9">
    <source>
        <dbReference type="ARBA" id="ARBA00047493"/>
    </source>
</evidence>
<dbReference type="GO" id="GO:0004326">
    <property type="term" value="F:tetrahydrofolylpolyglutamate synthase activity"/>
    <property type="evidence" value="ECO:0007669"/>
    <property type="project" value="UniProtKB-EC"/>
</dbReference>
<dbReference type="GO" id="GO:0005524">
    <property type="term" value="F:ATP binding"/>
    <property type="evidence" value="ECO:0007669"/>
    <property type="project" value="UniProtKB-KW"/>
</dbReference>
<dbReference type="PANTHER" id="PTHR11136">
    <property type="entry name" value="FOLYLPOLYGLUTAMATE SYNTHASE-RELATED"/>
    <property type="match status" value="1"/>
</dbReference>
<dbReference type="Pfam" id="PF02875">
    <property type="entry name" value="Mur_ligase_C"/>
    <property type="match status" value="1"/>
</dbReference>
<dbReference type="RefSeq" id="WP_116553232.1">
    <property type="nucleotide sequence ID" value="NZ_QCZG01000002.1"/>
</dbReference>
<accession>A0A2U1K6W2</accession>
<evidence type="ECO:0000259" key="11">
    <source>
        <dbReference type="Pfam" id="PF02875"/>
    </source>
</evidence>
<dbReference type="OrthoDB" id="9809356at2"/>
<evidence type="ECO:0000256" key="10">
    <source>
        <dbReference type="PIRNR" id="PIRNR001563"/>
    </source>
</evidence>
<dbReference type="GO" id="GO:0005737">
    <property type="term" value="C:cytoplasm"/>
    <property type="evidence" value="ECO:0007669"/>
    <property type="project" value="TreeGrafter"/>
</dbReference>
<feature type="domain" description="Mur ligase C-terminal" evidence="11">
    <location>
        <begin position="307"/>
        <end position="424"/>
    </location>
</feature>
<dbReference type="EC" id="6.3.2.17" evidence="2"/>
<name>A0A2U1K6W2_9BACI</name>
<gene>
    <name evidence="13" type="ORF">DCC39_02165</name>
</gene>
<dbReference type="SUPFAM" id="SSF53623">
    <property type="entry name" value="MurD-like peptide ligases, catalytic domain"/>
    <property type="match status" value="1"/>
</dbReference>
<dbReference type="InterPro" id="IPR004101">
    <property type="entry name" value="Mur_ligase_C"/>
</dbReference>
<dbReference type="Proteomes" id="UP000245998">
    <property type="component" value="Unassembled WGS sequence"/>
</dbReference>
<proteinExistence type="inferred from homology"/>
<dbReference type="PANTHER" id="PTHR11136:SF0">
    <property type="entry name" value="DIHYDROFOLATE SYNTHETASE-RELATED"/>
    <property type="match status" value="1"/>
</dbReference>
<evidence type="ECO:0000256" key="6">
    <source>
        <dbReference type="ARBA" id="ARBA00022840"/>
    </source>
</evidence>
<reference evidence="13 14" key="1">
    <citation type="submission" date="2018-04" db="EMBL/GenBank/DDBJ databases">
        <title>Camelliibacillus theae gen. nov., sp. nov., isolated from Pu'er tea.</title>
        <authorList>
            <person name="Niu L."/>
        </authorList>
    </citation>
    <scope>NUCLEOTIDE SEQUENCE [LARGE SCALE GENOMIC DNA]</scope>
    <source>
        <strain evidence="13 14">T8</strain>
    </source>
</reference>
<evidence type="ECO:0000256" key="8">
    <source>
        <dbReference type="ARBA" id="ARBA00030592"/>
    </source>
</evidence>
<evidence type="ECO:0000256" key="4">
    <source>
        <dbReference type="ARBA" id="ARBA00022723"/>
    </source>
</evidence>
<dbReference type="SUPFAM" id="SSF53244">
    <property type="entry name" value="MurD-like peptide ligases, peptide-binding domain"/>
    <property type="match status" value="1"/>
</dbReference>
<evidence type="ECO:0000256" key="7">
    <source>
        <dbReference type="ARBA" id="ARBA00022842"/>
    </source>
</evidence>
<keyword evidence="7" id="KW-0460">Magnesium</keyword>
<dbReference type="InterPro" id="IPR001645">
    <property type="entry name" value="Folylpolyglutamate_synth"/>
</dbReference>
<dbReference type="EMBL" id="QCZG01000002">
    <property type="protein sequence ID" value="PWA13271.1"/>
    <property type="molecule type" value="Genomic_DNA"/>
</dbReference>
<comment type="similarity">
    <text evidence="1 10">Belongs to the folylpolyglutamate synthase family.</text>
</comment>
<dbReference type="GO" id="GO:0046872">
    <property type="term" value="F:metal ion binding"/>
    <property type="evidence" value="ECO:0007669"/>
    <property type="project" value="UniProtKB-KW"/>
</dbReference>
<dbReference type="NCBIfam" id="TIGR01499">
    <property type="entry name" value="folC"/>
    <property type="match status" value="1"/>
</dbReference>
<dbReference type="AlphaFoldDB" id="A0A2U1K6W2"/>
<dbReference type="InterPro" id="IPR013221">
    <property type="entry name" value="Mur_ligase_cen"/>
</dbReference>
<feature type="domain" description="Mur ligase central" evidence="12">
    <location>
        <begin position="132"/>
        <end position="282"/>
    </location>
</feature>
<evidence type="ECO:0000256" key="5">
    <source>
        <dbReference type="ARBA" id="ARBA00022741"/>
    </source>
</evidence>
<keyword evidence="4" id="KW-0479">Metal-binding</keyword>
<keyword evidence="6 10" id="KW-0067">ATP-binding</keyword>
<dbReference type="InterPro" id="IPR036565">
    <property type="entry name" value="Mur-like_cat_sf"/>
</dbReference>
<dbReference type="GO" id="GO:0008841">
    <property type="term" value="F:dihydrofolate synthase activity"/>
    <property type="evidence" value="ECO:0007669"/>
    <property type="project" value="TreeGrafter"/>
</dbReference>
<dbReference type="Gene3D" id="3.90.190.20">
    <property type="entry name" value="Mur ligase, C-terminal domain"/>
    <property type="match status" value="1"/>
</dbReference>
<evidence type="ECO:0000256" key="1">
    <source>
        <dbReference type="ARBA" id="ARBA00008276"/>
    </source>
</evidence>
<keyword evidence="3 10" id="KW-0436">Ligase</keyword>
<comment type="caution">
    <text evidence="13">The sequence shown here is derived from an EMBL/GenBank/DDBJ whole genome shotgun (WGS) entry which is preliminary data.</text>
</comment>
<dbReference type="Gene3D" id="3.40.1190.10">
    <property type="entry name" value="Mur-like, catalytic domain"/>
    <property type="match status" value="1"/>
</dbReference>
<keyword evidence="5 10" id="KW-0547">Nucleotide-binding</keyword>
<comment type="catalytic activity">
    <reaction evidence="9">
        <text>(6S)-5,6,7,8-tetrahydrofolyl-(gamma-L-Glu)(n) + L-glutamate + ATP = (6S)-5,6,7,8-tetrahydrofolyl-(gamma-L-Glu)(n+1) + ADP + phosphate + H(+)</text>
        <dbReference type="Rhea" id="RHEA:10580"/>
        <dbReference type="Rhea" id="RHEA-COMP:14738"/>
        <dbReference type="Rhea" id="RHEA-COMP:14740"/>
        <dbReference type="ChEBI" id="CHEBI:15378"/>
        <dbReference type="ChEBI" id="CHEBI:29985"/>
        <dbReference type="ChEBI" id="CHEBI:30616"/>
        <dbReference type="ChEBI" id="CHEBI:43474"/>
        <dbReference type="ChEBI" id="CHEBI:141005"/>
        <dbReference type="ChEBI" id="CHEBI:456216"/>
        <dbReference type="EC" id="6.3.2.17"/>
    </reaction>
</comment>